<organism evidence="1 2">
    <name type="scientific">Tripterygium wilfordii</name>
    <name type="common">Thunder God vine</name>
    <dbReference type="NCBI Taxonomy" id="458696"/>
    <lineage>
        <taxon>Eukaryota</taxon>
        <taxon>Viridiplantae</taxon>
        <taxon>Streptophyta</taxon>
        <taxon>Embryophyta</taxon>
        <taxon>Tracheophyta</taxon>
        <taxon>Spermatophyta</taxon>
        <taxon>Magnoliopsida</taxon>
        <taxon>eudicotyledons</taxon>
        <taxon>Gunneridae</taxon>
        <taxon>Pentapetalae</taxon>
        <taxon>rosids</taxon>
        <taxon>fabids</taxon>
        <taxon>Celastrales</taxon>
        <taxon>Celastraceae</taxon>
        <taxon>Tripterygium</taxon>
    </lineage>
</organism>
<keyword evidence="2" id="KW-1185">Reference proteome</keyword>
<sequence>MHQEKGTGCCLPESGFRSIIINSRYKFLSLAQSFNDEEETLTFERSFGMNLTLQDLLDLPDPFSNLATLTFFRVFTAPSFWYLLLIQNFLSISEKPTVGSPHLEDKLHQPEYAIAPTTLLQWFLQQENFNCDTGPAAKIMIKGVTTTGEKTVCKNSRVFKMLTQNLSPLGYFSIVFHLAGPVDPQPCQGDGANGMLQCIVKKK</sequence>
<comment type="caution">
    <text evidence="1">The sequence shown here is derived from an EMBL/GenBank/DDBJ whole genome shotgun (WGS) entry which is preliminary data.</text>
</comment>
<protein>
    <submittedName>
        <fullName evidence="1">Uncharacterized protein</fullName>
    </submittedName>
</protein>
<gene>
    <name evidence="1" type="ORF">HS088_TW13G00618</name>
</gene>
<evidence type="ECO:0000313" key="1">
    <source>
        <dbReference type="EMBL" id="KAF5737729.1"/>
    </source>
</evidence>
<dbReference type="EMBL" id="JAAARO010000013">
    <property type="protein sequence ID" value="KAF5737729.1"/>
    <property type="molecule type" value="Genomic_DNA"/>
</dbReference>
<dbReference type="InParanoid" id="A0A7J7CUU5"/>
<reference evidence="1 2" key="1">
    <citation type="journal article" date="2020" name="Nat. Commun.">
        <title>Genome of Tripterygium wilfordii and identification of cytochrome P450 involved in triptolide biosynthesis.</title>
        <authorList>
            <person name="Tu L."/>
            <person name="Su P."/>
            <person name="Zhang Z."/>
            <person name="Gao L."/>
            <person name="Wang J."/>
            <person name="Hu T."/>
            <person name="Zhou J."/>
            <person name="Zhang Y."/>
            <person name="Zhao Y."/>
            <person name="Liu Y."/>
            <person name="Song Y."/>
            <person name="Tong Y."/>
            <person name="Lu Y."/>
            <person name="Yang J."/>
            <person name="Xu C."/>
            <person name="Jia M."/>
            <person name="Peters R.J."/>
            <person name="Huang L."/>
            <person name="Gao W."/>
        </authorList>
    </citation>
    <scope>NUCLEOTIDE SEQUENCE [LARGE SCALE GENOMIC DNA]</scope>
    <source>
        <strain evidence="2">cv. XIE 37</strain>
        <tissue evidence="1">Leaf</tissue>
    </source>
</reference>
<dbReference type="GO" id="GO:0005634">
    <property type="term" value="C:nucleus"/>
    <property type="evidence" value="ECO:0007669"/>
    <property type="project" value="TreeGrafter"/>
</dbReference>
<dbReference type="PANTHER" id="PTHR34661:SF8">
    <property type="entry name" value="ALPHA-CRYSTALLIN DOMAIN-CONTAINING PROTEIN 22.3"/>
    <property type="match status" value="1"/>
</dbReference>
<dbReference type="Proteomes" id="UP000593562">
    <property type="component" value="Unassembled WGS sequence"/>
</dbReference>
<dbReference type="PANTHER" id="PTHR34661">
    <property type="entry name" value="INCREASED DNA METHYLATION 3"/>
    <property type="match status" value="1"/>
</dbReference>
<proteinExistence type="predicted"/>
<name>A0A7J7CUU5_TRIWF</name>
<dbReference type="AlphaFoldDB" id="A0A7J7CUU5"/>
<accession>A0A7J7CUU5</accession>
<dbReference type="InterPro" id="IPR039321">
    <property type="entry name" value="IDM2/3-like"/>
</dbReference>
<evidence type="ECO:0000313" key="2">
    <source>
        <dbReference type="Proteomes" id="UP000593562"/>
    </source>
</evidence>